<feature type="binding site" evidence="3">
    <location>
        <position position="400"/>
    </location>
    <ligand>
        <name>Zn(2+)</name>
        <dbReference type="ChEBI" id="CHEBI:29105"/>
        <label>2</label>
    </ligand>
</feature>
<dbReference type="InterPro" id="IPR001952">
    <property type="entry name" value="Alkaline_phosphatase"/>
</dbReference>
<dbReference type="RefSeq" id="WP_088619723.1">
    <property type="nucleotide sequence ID" value="NZ_CP022129.1"/>
</dbReference>
<proteinExistence type="inferred from homology"/>
<keyword evidence="3" id="KW-0862">Zinc</keyword>
<feature type="active site" description="Phosphoserine intermediate" evidence="2">
    <location>
        <position position="130"/>
    </location>
</feature>
<feature type="binding site" evidence="3">
    <location>
        <position position="358"/>
    </location>
    <ligand>
        <name>Zn(2+)</name>
        <dbReference type="ChEBI" id="CHEBI:29105"/>
        <label>2</label>
    </ligand>
</feature>
<gene>
    <name evidence="6" type="ORF">CEK71_12620</name>
</gene>
<feature type="binding site" evidence="3">
    <location>
        <position position="194"/>
    </location>
    <ligand>
        <name>Mg(2+)</name>
        <dbReference type="ChEBI" id="CHEBI:18420"/>
    </ligand>
</feature>
<dbReference type="EMBL" id="CP022129">
    <property type="protein sequence ID" value="ASF46851.1"/>
    <property type="molecule type" value="Genomic_DNA"/>
</dbReference>
<dbReference type="InterPro" id="IPR017850">
    <property type="entry name" value="Alkaline_phosphatase_core_sf"/>
</dbReference>
<reference evidence="6 7" key="1">
    <citation type="submission" date="2017-06" db="EMBL/GenBank/DDBJ databases">
        <title>Genome Sequencing of the methanotroph Methylovulum psychrotolerants str. HV10-M2 isolated from a high-altitude environment.</title>
        <authorList>
            <person name="Mateos-Rivera A."/>
        </authorList>
    </citation>
    <scope>NUCLEOTIDE SEQUENCE [LARGE SCALE GENOMIC DNA]</scope>
    <source>
        <strain evidence="6 7">HV10_M2</strain>
    </source>
</reference>
<protein>
    <submittedName>
        <fullName evidence="6">Alkaline phosphatase</fullName>
    </submittedName>
</protein>
<comment type="cofactor">
    <cofactor evidence="3">
        <name>Mg(2+)</name>
        <dbReference type="ChEBI" id="CHEBI:18420"/>
    </cofactor>
    <text evidence="3">Binds 1 Mg(2+) ion.</text>
</comment>
<feature type="binding site" evidence="3">
    <location>
        <position position="399"/>
    </location>
    <ligand>
        <name>Zn(2+)</name>
        <dbReference type="ChEBI" id="CHEBI:29105"/>
        <label>2</label>
    </ligand>
</feature>
<dbReference type="Pfam" id="PF00245">
    <property type="entry name" value="Alk_phosphatase"/>
    <property type="match status" value="1"/>
</dbReference>
<dbReference type="GO" id="GO:0046872">
    <property type="term" value="F:metal ion binding"/>
    <property type="evidence" value="ECO:0007669"/>
    <property type="project" value="UniProtKB-KW"/>
</dbReference>
<feature type="binding site" evidence="3">
    <location>
        <position position="349"/>
    </location>
    <ligand>
        <name>Zn(2+)</name>
        <dbReference type="ChEBI" id="CHEBI:29105"/>
        <label>1</label>
    </ligand>
</feature>
<feature type="chain" id="PRO_5013074415" evidence="5">
    <location>
        <begin position="25"/>
        <end position="531"/>
    </location>
</feature>
<keyword evidence="3" id="KW-0479">Metal-binding</keyword>
<evidence type="ECO:0000313" key="7">
    <source>
        <dbReference type="Proteomes" id="UP000197019"/>
    </source>
</evidence>
<keyword evidence="1" id="KW-0597">Phosphoprotein</keyword>
<evidence type="ECO:0000256" key="4">
    <source>
        <dbReference type="RuleBase" id="RU003946"/>
    </source>
</evidence>
<organism evidence="6 7">
    <name type="scientific">Methylovulum psychrotolerans</name>
    <dbReference type="NCBI Taxonomy" id="1704499"/>
    <lineage>
        <taxon>Bacteria</taxon>
        <taxon>Pseudomonadati</taxon>
        <taxon>Pseudomonadota</taxon>
        <taxon>Gammaproteobacteria</taxon>
        <taxon>Methylococcales</taxon>
        <taxon>Methylococcaceae</taxon>
        <taxon>Methylovulum</taxon>
    </lineage>
</organism>
<evidence type="ECO:0000256" key="2">
    <source>
        <dbReference type="PIRSR" id="PIRSR601952-1"/>
    </source>
</evidence>
<dbReference type="AlphaFoldDB" id="A0A1Z4C015"/>
<evidence type="ECO:0000256" key="5">
    <source>
        <dbReference type="SAM" id="SignalP"/>
    </source>
</evidence>
<dbReference type="Gene3D" id="3.40.720.10">
    <property type="entry name" value="Alkaline Phosphatase, subunit A"/>
    <property type="match status" value="1"/>
</dbReference>
<dbReference type="PANTHER" id="PTHR11596:SF5">
    <property type="entry name" value="ALKALINE PHOSPHATASE"/>
    <property type="match status" value="1"/>
</dbReference>
<feature type="binding site" evidence="3">
    <location>
        <position position="354"/>
    </location>
    <ligand>
        <name>Zn(2+)</name>
        <dbReference type="ChEBI" id="CHEBI:29105"/>
        <label>2</label>
    </ligand>
</feature>
<keyword evidence="5" id="KW-0732">Signal</keyword>
<evidence type="ECO:0000256" key="3">
    <source>
        <dbReference type="PIRSR" id="PIRSR601952-2"/>
    </source>
</evidence>
<dbReference type="PANTHER" id="PTHR11596">
    <property type="entry name" value="ALKALINE PHOSPHATASE"/>
    <property type="match status" value="1"/>
</dbReference>
<comment type="cofactor">
    <cofactor evidence="3">
        <name>Zn(2+)</name>
        <dbReference type="ChEBI" id="CHEBI:29105"/>
    </cofactor>
    <text evidence="3">Binds 2 Zn(2+) ions.</text>
</comment>
<dbReference type="Proteomes" id="UP000197019">
    <property type="component" value="Chromosome"/>
</dbReference>
<accession>A0A1Z4C015</accession>
<feature type="binding site" evidence="3">
    <location>
        <position position="70"/>
    </location>
    <ligand>
        <name>Mg(2+)</name>
        <dbReference type="ChEBI" id="CHEBI:18420"/>
    </ligand>
</feature>
<evidence type="ECO:0000256" key="1">
    <source>
        <dbReference type="ARBA" id="ARBA00022553"/>
    </source>
</evidence>
<sequence>MKLKISTLAVAAVLSAGTSLVSHAATPNSFPAPASDRTTWFNAGKATVDKIAAQKPLPGKAKNVILFVGDGMGISTITAARILAGQQPNIIDATNTTPGSSGEENSLSFELFPNLALSKTYSANQQTPDSAPTMTAMVTGVKTLDGVLSLDQDVTRGNCATDTSTHKLQTVLEIAEKYGKATGIVSTARITHATPAANYAHTPERNWEADANQPAGCAVPDIARQLIEFNTGNGIEVVLGGGRDYFRPNTSVDPEYSTAKGKRKDGRDLTAEWTAKYGANSSYIWNQSQFNNINTTTTTHLLGLFERSHMQYEADRLADTAGEPSLAEMTDKAIGILSNNSKGFFLQVEGGRVDHAHHAGNAYRALTDAIALSNAVQKAVDTLTASGEIDNTLIIVTADHSHVFTIGGYPQRGNNILGKVIDPGASAYTLASDSAPYTTLSYANGLGYHVGVAGDDVYSTPVQIGRFTNMSAVDTTDANFHQEATVPLAGGETHAGEDVAIFAKGPGANLFQGIVEQNVIFHVINKKMKLQ</sequence>
<evidence type="ECO:0000313" key="6">
    <source>
        <dbReference type="EMBL" id="ASF46851.1"/>
    </source>
</evidence>
<dbReference type="KEGG" id="mpsy:CEK71_12620"/>
<dbReference type="SUPFAM" id="SSF53649">
    <property type="entry name" value="Alkaline phosphatase-like"/>
    <property type="match status" value="1"/>
</dbReference>
<keyword evidence="3" id="KW-0460">Magnesium</keyword>
<keyword evidence="7" id="KW-1185">Reference proteome</keyword>
<dbReference type="GO" id="GO:0004035">
    <property type="term" value="F:alkaline phosphatase activity"/>
    <property type="evidence" value="ECO:0007669"/>
    <property type="project" value="TreeGrafter"/>
</dbReference>
<feature type="signal peptide" evidence="5">
    <location>
        <begin position="1"/>
        <end position="24"/>
    </location>
</feature>
<name>A0A1Z4C015_9GAMM</name>
<feature type="binding site" evidence="3">
    <location>
        <position position="70"/>
    </location>
    <ligand>
        <name>Zn(2+)</name>
        <dbReference type="ChEBI" id="CHEBI:29105"/>
        <label>2</label>
    </ligand>
</feature>
<dbReference type="OrthoDB" id="9794455at2"/>
<dbReference type="SMART" id="SM00098">
    <property type="entry name" value="alkPPc"/>
    <property type="match status" value="1"/>
</dbReference>
<feature type="binding site" evidence="3">
    <location>
        <position position="192"/>
    </location>
    <ligand>
        <name>Mg(2+)</name>
        <dbReference type="ChEBI" id="CHEBI:18420"/>
    </ligand>
</feature>
<feature type="binding site" evidence="3">
    <location>
        <position position="494"/>
    </location>
    <ligand>
        <name>Zn(2+)</name>
        <dbReference type="ChEBI" id="CHEBI:29105"/>
        <label>2</label>
    </ligand>
</feature>
<dbReference type="PRINTS" id="PR00113">
    <property type="entry name" value="ALKPHPHTASE"/>
</dbReference>
<dbReference type="CDD" id="cd16012">
    <property type="entry name" value="ALP"/>
    <property type="match status" value="1"/>
</dbReference>
<comment type="similarity">
    <text evidence="4">Belongs to the alkaline phosphatase family.</text>
</comment>